<dbReference type="InterPro" id="IPR036388">
    <property type="entry name" value="WH-like_DNA-bd_sf"/>
</dbReference>
<gene>
    <name evidence="6" type="ORF">LX15_001993</name>
</gene>
<dbReference type="InterPro" id="IPR005158">
    <property type="entry name" value="BTAD"/>
</dbReference>
<feature type="domain" description="OmpR/PhoB-type" evidence="5">
    <location>
        <begin position="1"/>
        <end position="96"/>
    </location>
</feature>
<dbReference type="Pfam" id="PF25872">
    <property type="entry name" value="HTH_77"/>
    <property type="match status" value="1"/>
</dbReference>
<dbReference type="EMBL" id="JAMTCP010000007">
    <property type="protein sequence ID" value="MCP2258299.1"/>
    <property type="molecule type" value="Genomic_DNA"/>
</dbReference>
<evidence type="ECO:0000256" key="2">
    <source>
        <dbReference type="ARBA" id="ARBA00023125"/>
    </source>
</evidence>
<dbReference type="SMART" id="SM01043">
    <property type="entry name" value="BTAD"/>
    <property type="match status" value="1"/>
</dbReference>
<dbReference type="PANTHER" id="PTHR47691">
    <property type="entry name" value="REGULATOR-RELATED"/>
    <property type="match status" value="1"/>
</dbReference>
<dbReference type="InterPro" id="IPR027417">
    <property type="entry name" value="P-loop_NTPase"/>
</dbReference>
<proteinExistence type="inferred from homology"/>
<dbReference type="InterPro" id="IPR058852">
    <property type="entry name" value="HTH_77"/>
</dbReference>
<feature type="DNA-binding region" description="OmpR/PhoB-type" evidence="3">
    <location>
        <begin position="1"/>
        <end position="96"/>
    </location>
</feature>
<dbReference type="Pfam" id="PF00486">
    <property type="entry name" value="Trans_reg_C"/>
    <property type="match status" value="1"/>
</dbReference>
<evidence type="ECO:0000313" key="7">
    <source>
        <dbReference type="Proteomes" id="UP001205311"/>
    </source>
</evidence>
<dbReference type="SUPFAM" id="SSF48452">
    <property type="entry name" value="TPR-like"/>
    <property type="match status" value="2"/>
</dbReference>
<dbReference type="PANTHER" id="PTHR47691:SF3">
    <property type="entry name" value="HTH-TYPE TRANSCRIPTIONAL REGULATOR RV0890C-RELATED"/>
    <property type="match status" value="1"/>
</dbReference>
<dbReference type="PROSITE" id="PS51755">
    <property type="entry name" value="OMPR_PHOB"/>
    <property type="match status" value="1"/>
</dbReference>
<protein>
    <submittedName>
        <fullName evidence="6">ATPase</fullName>
    </submittedName>
</protein>
<evidence type="ECO:0000256" key="3">
    <source>
        <dbReference type="PROSITE-ProRule" id="PRU01091"/>
    </source>
</evidence>
<dbReference type="SUPFAM" id="SSF52540">
    <property type="entry name" value="P-loop containing nucleoside triphosphate hydrolases"/>
    <property type="match status" value="1"/>
</dbReference>
<dbReference type="InterPro" id="IPR001867">
    <property type="entry name" value="OmpR/PhoB-type_DNA-bd"/>
</dbReference>
<dbReference type="Pfam" id="PF03704">
    <property type="entry name" value="BTAD"/>
    <property type="match status" value="1"/>
</dbReference>
<keyword evidence="2 3" id="KW-0238">DNA-binding</keyword>
<evidence type="ECO:0000259" key="5">
    <source>
        <dbReference type="PROSITE" id="PS51755"/>
    </source>
</evidence>
<dbReference type="InterPro" id="IPR016032">
    <property type="entry name" value="Sig_transdc_resp-reg_C-effctor"/>
</dbReference>
<evidence type="ECO:0000256" key="1">
    <source>
        <dbReference type="ARBA" id="ARBA00005820"/>
    </source>
</evidence>
<dbReference type="RefSeq" id="WP_253669225.1">
    <property type="nucleotide sequence ID" value="NZ_JAMTCP010000007.1"/>
</dbReference>
<dbReference type="SMART" id="SM00862">
    <property type="entry name" value="Trans_reg_C"/>
    <property type="match status" value="1"/>
</dbReference>
<dbReference type="Gene3D" id="3.40.50.300">
    <property type="entry name" value="P-loop containing nucleotide triphosphate hydrolases"/>
    <property type="match status" value="1"/>
</dbReference>
<comment type="similarity">
    <text evidence="1">Belongs to the AfsR/DnrI/RedD regulatory family.</text>
</comment>
<evidence type="ECO:0000256" key="4">
    <source>
        <dbReference type="SAM" id="MobiDB-lite"/>
    </source>
</evidence>
<sequence length="1108" mass="118633">MRFGVLGPLALWAEDGTPVRVPELKIRALLADLAANVGRPVAVDRLIGDVWGDDLPANPVAALQTKVSQLRRVLASVEADGRDLVRSRPPGYQLSVDPDSLDATRFRALTTRAWDESDPRRRAAVLSDALALWRGPAFADFADQPFVLAAARRLEEERMVAVEELAEARLVLGEHNLVVGELADLVARHPLRERLRAAQMRALYRAGRRAEALATYADLRARLAEELGLDPGADLVALHQAILRGDPVDASTPPPPPPPTTISATGAGSHLPAPPTELVGRSAIVAEVRAAFPAARLVTLVGPGGVGKTRVALECAAGMAGDFPDNARLVELAGQAAAPATTVDVVAEVVAATLDIRDDVLTDRQPAQPTPLADRIVTALRGRRMLLVLDNCEHVVEPVAELVDRLLRGAPDLCVLATSREALGLPGEVVRPVPPLDLPDPDHADDPAAVARSGAVRLFVSRASAAAPGFTLTRDNAADVATLCARLDGIPLALELAATRVRALGLPGLVSRLDDRFRVLTSGLRGVPPRQRTLRAVIDWSWELLTEPERAVLRRLSVHADSAALPAAEAVASGDGVAREDVLDLLARLVDRSLVAHVERPDGSRYRLLESVAEYSARRLAEAGEANAVRARHRAYHLGFAERAATHLRGHDQRRWLESVDAEMPNLRRALDDAVRVGAAEDALRLVNALAWYWFLRGRLGEAVRAFDVALAVPATPATDGEVTAAQPTAARAAARAWRAGFALLTGGDDGPRLAAAAGEAMRGYDAVDDPRGRAHAEWFLGFAHWGIGELSAGRRWIESSLDRFRRLGDRWGEAVALAARARLALGRGDLRDLERDALDSHALFQELGDRWGRLRAADMLCVHAQITGDYRRAHHLNRDALRDAEDLGLWTEVAYKLSVFGRIALLEGDFDGAAEYHGRALRLATKQSDRILAQFAELGLALGARRRGDLDTAEKHLLTWLDWNHRLDGGTGNALILAELGFVAEQRGDAARARRLHREGLVAARTTGDPRAVALALEGLGAALSAAGEHQAAARLLGTADALRLSVGAPLPPAERGDVDRAATRIRGALGPAGFTAAFREGAGTPVDEVVNALLADHSGDHGAPDV</sequence>
<dbReference type="PRINTS" id="PR00364">
    <property type="entry name" value="DISEASERSIST"/>
</dbReference>
<reference evidence="6 7" key="1">
    <citation type="submission" date="2022-06" db="EMBL/GenBank/DDBJ databases">
        <title>Genomic Encyclopedia of Archaeal and Bacterial Type Strains, Phase II (KMG-II): from individual species to whole genera.</title>
        <authorList>
            <person name="Goeker M."/>
        </authorList>
    </citation>
    <scope>NUCLEOTIDE SEQUENCE [LARGE SCALE GENOMIC DNA]</scope>
    <source>
        <strain evidence="6 7">DSM 40477</strain>
    </source>
</reference>
<name>A0ABT1HS06_STRSD</name>
<accession>A0ABT1HS06</accession>
<keyword evidence="7" id="KW-1185">Reference proteome</keyword>
<dbReference type="Gene3D" id="1.10.10.10">
    <property type="entry name" value="Winged helix-like DNA-binding domain superfamily/Winged helix DNA-binding domain"/>
    <property type="match status" value="1"/>
</dbReference>
<dbReference type="SUPFAM" id="SSF46894">
    <property type="entry name" value="C-terminal effector domain of the bipartite response regulators"/>
    <property type="match status" value="1"/>
</dbReference>
<comment type="caution">
    <text evidence="6">The sequence shown here is derived from an EMBL/GenBank/DDBJ whole genome shotgun (WGS) entry which is preliminary data.</text>
</comment>
<dbReference type="Gene3D" id="1.25.40.10">
    <property type="entry name" value="Tetratricopeptide repeat domain"/>
    <property type="match status" value="2"/>
</dbReference>
<dbReference type="InterPro" id="IPR011990">
    <property type="entry name" value="TPR-like_helical_dom_sf"/>
</dbReference>
<dbReference type="CDD" id="cd15831">
    <property type="entry name" value="BTAD"/>
    <property type="match status" value="1"/>
</dbReference>
<dbReference type="Proteomes" id="UP001205311">
    <property type="component" value="Unassembled WGS sequence"/>
</dbReference>
<evidence type="ECO:0000313" key="6">
    <source>
        <dbReference type="EMBL" id="MCP2258299.1"/>
    </source>
</evidence>
<organism evidence="6 7">
    <name type="scientific">Streptoalloteichus tenebrarius (strain ATCC 17920 / DSM 40477 / JCM 4838 / CBS 697.72 / NBRC 16177 / NCIMB 11028 / NRRL B-12390 / A12253. 1 / ISP 5477)</name>
    <name type="common">Streptomyces tenebrarius</name>
    <dbReference type="NCBI Taxonomy" id="1933"/>
    <lineage>
        <taxon>Bacteria</taxon>
        <taxon>Bacillati</taxon>
        <taxon>Actinomycetota</taxon>
        <taxon>Actinomycetes</taxon>
        <taxon>Pseudonocardiales</taxon>
        <taxon>Pseudonocardiaceae</taxon>
        <taxon>Streptoalloteichus</taxon>
    </lineage>
</organism>
<feature type="region of interest" description="Disordered" evidence="4">
    <location>
        <begin position="246"/>
        <end position="272"/>
    </location>
</feature>